<dbReference type="SFLD" id="SFLDF00289">
    <property type="entry name" value="anaerobic_Cys-type_sulfatase-m"/>
    <property type="match status" value="1"/>
</dbReference>
<dbReference type="Gene3D" id="3.20.20.70">
    <property type="entry name" value="Aldolase class I"/>
    <property type="match status" value="1"/>
</dbReference>
<comment type="similarity">
    <text evidence="6">Belongs to the radical SAM superfamily. Anaerobic sulfatase-maturating enzyme family.</text>
</comment>
<keyword evidence="5" id="KW-0411">Iron-sulfur</keyword>
<dbReference type="InterPro" id="IPR007197">
    <property type="entry name" value="rSAM"/>
</dbReference>
<sequence>MKNISVMIKPASGMCNMTCDYCFYCDEAKKREKKSYGLMREETLKNIIRKTMLQAEGVVSYTWQGGEPSLRGLDFFQKAVWYQQKYNRSHVRIINAFQTNGYATTDEWCQYFRDNHFLVGLSVDGTREIHDSMRHDKKGNATFLKVEETARRLDKYGVDYNILTVVTPKVADCIYNIYQTYKKRGWNYQQYIACLDPYGEGHGKTPYSISPEQYGKFLSGLFGLWYQDLKNGCHPYIRQFENYVGLAAGYMAESCEQRGSCGVQYVVEADGSVYPCDFYVMDDFYLGNLNTDILSQIDEKREQIGFVYRSLKLDEECRKCKYFRLCRGGCMRNRELHENEEIYRNNFCKGYQIFFDQWYELIMQLGAMVKK</sequence>
<keyword evidence="4" id="KW-0408">Iron</keyword>
<comment type="cofactor">
    <cofactor evidence="1">
        <name>[4Fe-4S] cluster</name>
        <dbReference type="ChEBI" id="CHEBI:49883"/>
    </cofactor>
</comment>
<dbReference type="SFLD" id="SFLDG01386">
    <property type="entry name" value="main_SPASM_domain-containing"/>
    <property type="match status" value="1"/>
</dbReference>
<evidence type="ECO:0000256" key="4">
    <source>
        <dbReference type="ARBA" id="ARBA00023004"/>
    </source>
</evidence>
<dbReference type="NCBIfam" id="TIGR03942">
    <property type="entry name" value="sulfatase_rSAM"/>
    <property type="match status" value="1"/>
</dbReference>
<dbReference type="RefSeq" id="WP_018597368.1">
    <property type="nucleotide sequence ID" value="NZ_CABLBP010000006.1"/>
</dbReference>
<dbReference type="SFLD" id="SFLDG01384">
    <property type="entry name" value="thioether_bond_formation_requi"/>
    <property type="match status" value="1"/>
</dbReference>
<dbReference type="Pfam" id="PF13186">
    <property type="entry name" value="SPASM"/>
    <property type="match status" value="1"/>
</dbReference>
<evidence type="ECO:0000256" key="6">
    <source>
        <dbReference type="ARBA" id="ARBA00023601"/>
    </source>
</evidence>
<dbReference type="CDD" id="cd01335">
    <property type="entry name" value="Radical_SAM"/>
    <property type="match status" value="1"/>
</dbReference>
<dbReference type="InterPro" id="IPR023885">
    <property type="entry name" value="4Fe4S-binding_SPASM_dom"/>
</dbReference>
<keyword evidence="3" id="KW-0479">Metal-binding</keyword>
<dbReference type="SFLD" id="SFLDS00029">
    <property type="entry name" value="Radical_SAM"/>
    <property type="match status" value="1"/>
</dbReference>
<dbReference type="InterPro" id="IPR013785">
    <property type="entry name" value="Aldolase_TIM"/>
</dbReference>
<dbReference type="SFLD" id="SFLDG01067">
    <property type="entry name" value="SPASM/twitch_domain_containing"/>
    <property type="match status" value="1"/>
</dbReference>
<dbReference type="GO" id="GO:0046872">
    <property type="term" value="F:metal ion binding"/>
    <property type="evidence" value="ECO:0007669"/>
    <property type="project" value="UniProtKB-KW"/>
</dbReference>
<gene>
    <name evidence="8" type="ORF">E5259_10255</name>
</gene>
<dbReference type="Proteomes" id="UP000515789">
    <property type="component" value="Chromosome"/>
</dbReference>
<evidence type="ECO:0000259" key="7">
    <source>
        <dbReference type="PROSITE" id="PS51918"/>
    </source>
</evidence>
<evidence type="ECO:0000256" key="2">
    <source>
        <dbReference type="ARBA" id="ARBA00022691"/>
    </source>
</evidence>
<dbReference type="Pfam" id="PF04055">
    <property type="entry name" value="Radical_SAM"/>
    <property type="match status" value="1"/>
</dbReference>
<evidence type="ECO:0000256" key="5">
    <source>
        <dbReference type="ARBA" id="ARBA00023014"/>
    </source>
</evidence>
<dbReference type="SUPFAM" id="SSF102114">
    <property type="entry name" value="Radical SAM enzymes"/>
    <property type="match status" value="1"/>
</dbReference>
<dbReference type="InterPro" id="IPR058240">
    <property type="entry name" value="rSAM_sf"/>
</dbReference>
<protein>
    <submittedName>
        <fullName evidence="8">Anaerobic sulfatase maturase</fullName>
    </submittedName>
</protein>
<dbReference type="GeneID" id="75050422"/>
<accession>A0A7G5MTJ9</accession>
<feature type="domain" description="Radical SAM core" evidence="7">
    <location>
        <begin position="1"/>
        <end position="227"/>
    </location>
</feature>
<keyword evidence="2" id="KW-0949">S-adenosyl-L-methionine</keyword>
<dbReference type="AlphaFoldDB" id="A0A7G5MTJ9"/>
<evidence type="ECO:0000313" key="8">
    <source>
        <dbReference type="EMBL" id="QMW77942.1"/>
    </source>
</evidence>
<dbReference type="SFLD" id="SFLDG01072">
    <property type="entry name" value="dehydrogenase_like"/>
    <property type="match status" value="1"/>
</dbReference>
<proteinExistence type="inferred from homology"/>
<dbReference type="PROSITE" id="PS51918">
    <property type="entry name" value="RADICAL_SAM"/>
    <property type="match status" value="1"/>
</dbReference>
<dbReference type="GO" id="GO:0016491">
    <property type="term" value="F:oxidoreductase activity"/>
    <property type="evidence" value="ECO:0007669"/>
    <property type="project" value="InterPro"/>
</dbReference>
<evidence type="ECO:0000313" key="9">
    <source>
        <dbReference type="Proteomes" id="UP000515789"/>
    </source>
</evidence>
<dbReference type="PANTHER" id="PTHR43273">
    <property type="entry name" value="ANAEROBIC SULFATASE-MATURATING ENZYME HOMOLOG ASLB-RELATED"/>
    <property type="match status" value="1"/>
</dbReference>
<organism evidence="8 9">
    <name type="scientific">Blautia producta</name>
    <dbReference type="NCBI Taxonomy" id="33035"/>
    <lineage>
        <taxon>Bacteria</taxon>
        <taxon>Bacillati</taxon>
        <taxon>Bacillota</taxon>
        <taxon>Clostridia</taxon>
        <taxon>Lachnospirales</taxon>
        <taxon>Lachnospiraceae</taxon>
        <taxon>Blautia</taxon>
    </lineage>
</organism>
<evidence type="ECO:0000256" key="1">
    <source>
        <dbReference type="ARBA" id="ARBA00001966"/>
    </source>
</evidence>
<dbReference type="InterPro" id="IPR034485">
    <property type="entry name" value="Anaerobic_Cys-type_sulfatase-m"/>
</dbReference>
<dbReference type="NCBIfam" id="TIGR04085">
    <property type="entry name" value="rSAM_more_4Fe4S"/>
    <property type="match status" value="1"/>
</dbReference>
<evidence type="ECO:0000256" key="3">
    <source>
        <dbReference type="ARBA" id="ARBA00022723"/>
    </source>
</evidence>
<dbReference type="GO" id="GO:0051536">
    <property type="term" value="F:iron-sulfur cluster binding"/>
    <property type="evidence" value="ECO:0007669"/>
    <property type="project" value="UniProtKB-KW"/>
</dbReference>
<name>A0A7G5MTJ9_9FIRM</name>
<dbReference type="InterPro" id="IPR023867">
    <property type="entry name" value="Sulphatase_maturase_rSAM"/>
</dbReference>
<dbReference type="EMBL" id="CP039126">
    <property type="protein sequence ID" value="QMW77942.1"/>
    <property type="molecule type" value="Genomic_DNA"/>
</dbReference>
<dbReference type="PANTHER" id="PTHR43273:SF3">
    <property type="entry name" value="ANAEROBIC SULFATASE-MATURATING ENZYME HOMOLOG ASLB-RELATED"/>
    <property type="match status" value="1"/>
</dbReference>
<reference evidence="8 9" key="1">
    <citation type="submission" date="2019-04" db="EMBL/GenBank/DDBJ databases">
        <authorList>
            <person name="Schori C."/>
            <person name="Ahrens C."/>
        </authorList>
    </citation>
    <scope>NUCLEOTIDE SEQUENCE [LARGE SCALE GENOMIC DNA]</scope>
    <source>
        <strain evidence="8 9">DSM 2950</strain>
    </source>
</reference>